<comment type="similarity">
    <text evidence="3">Belongs to the glycosyltransferase group 1 family. Glycosyltransferase 30 subfamily.</text>
</comment>
<evidence type="ECO:0000256" key="3">
    <source>
        <dbReference type="ARBA" id="ARBA00006380"/>
    </source>
</evidence>
<comment type="pathway">
    <text evidence="2 12">Bacterial outer membrane biogenesis; LPS core biosynthesis.</text>
</comment>
<dbReference type="GO" id="GO:0009244">
    <property type="term" value="P:lipopolysaccharide core region biosynthetic process"/>
    <property type="evidence" value="ECO:0007669"/>
    <property type="project" value="UniProtKB-UniRule"/>
</dbReference>
<keyword evidence="6 12" id="KW-0808">Transferase</keyword>
<dbReference type="Gene3D" id="3.40.50.2000">
    <property type="entry name" value="Glycogen Phosphorylase B"/>
    <property type="match status" value="1"/>
</dbReference>
<evidence type="ECO:0000256" key="1">
    <source>
        <dbReference type="ARBA" id="ARBA00004388"/>
    </source>
</evidence>
<reference evidence="15" key="1">
    <citation type="journal article" date="2019" name="Int. J. Syst. Evol. Microbiol.">
        <title>The Global Catalogue of Microorganisms (GCM) 10K type strain sequencing project: providing services to taxonomists for standard genome sequencing and annotation.</title>
        <authorList>
            <consortium name="The Broad Institute Genomics Platform"/>
            <consortium name="The Broad Institute Genome Sequencing Center for Infectious Disease"/>
            <person name="Wu L."/>
            <person name="Ma J."/>
        </authorList>
    </citation>
    <scope>NUCLEOTIDE SEQUENCE [LARGE SCALE GENOMIC DNA]</scope>
    <source>
        <strain evidence="15">NBRC 15640</strain>
    </source>
</reference>
<accession>A0AAV5NX84</accession>
<dbReference type="NCBIfam" id="NF004388">
    <property type="entry name" value="PRK05749.1-4"/>
    <property type="match status" value="1"/>
</dbReference>
<keyword evidence="15" id="KW-1185">Reference proteome</keyword>
<dbReference type="FunFam" id="3.40.50.11720:FF:000001">
    <property type="entry name" value="3-deoxy-D-manno-octulosonic acid transferase"/>
    <property type="match status" value="1"/>
</dbReference>
<name>A0AAV5NX84_9VIBR</name>
<evidence type="ECO:0000256" key="5">
    <source>
        <dbReference type="ARBA" id="ARBA00019077"/>
    </source>
</evidence>
<keyword evidence="12" id="KW-0448">Lipopolysaccharide biosynthesis</keyword>
<dbReference type="Pfam" id="PF04413">
    <property type="entry name" value="Glycos_transf_N"/>
    <property type="match status" value="1"/>
</dbReference>
<protein>
    <recommendedName>
        <fullName evidence="5 12">3-deoxy-D-manno-octulosonic acid transferase</fullName>
        <shortName evidence="12">Kdo transferase</shortName>
        <ecNumber evidence="4 12">2.4.99.12</ecNumber>
    </recommendedName>
    <alternativeName>
        <fullName evidence="8 12">Lipid IV(A) 3-deoxy-D-manno-octulosonic acid transferase</fullName>
    </alternativeName>
</protein>
<dbReference type="Proteomes" id="UP001156690">
    <property type="component" value="Unassembled WGS sequence"/>
</dbReference>
<feature type="site" description="Transition state stabilizer" evidence="11">
    <location>
        <position position="131"/>
    </location>
</feature>
<dbReference type="SUPFAM" id="SSF53756">
    <property type="entry name" value="UDP-Glycosyltransferase/glycogen phosphorylase"/>
    <property type="match status" value="1"/>
</dbReference>
<dbReference type="EC" id="2.4.99.12" evidence="4 12"/>
<gene>
    <name evidence="14" type="primary">waaA</name>
    <name evidence="14" type="ORF">GCM10007932_39720</name>
</gene>
<proteinExistence type="inferred from homology"/>
<keyword evidence="12" id="KW-1133">Transmembrane helix</keyword>
<dbReference type="InterPro" id="IPR038107">
    <property type="entry name" value="Glycos_transf_N_sf"/>
</dbReference>
<sequence length="427" mass="47343">MIARAFYTVILTLVAPVLLYGLFRKRKNKPSVGSRWREHFGLTPKLDSEVSPIWIHAVSVGEVLAVTPFIKELKKNVPDTPILITTTTPTGAEQAAKLSTLATHRYAPVDFPFSVQRFLERVNPSQLIIVETELWPNTIHVTSKKGIPITVLNARLSDKSFRGYKKIQPLFTGIANHISQVLCQHSKDADNFVKLGVSDKKVQVTGSIKFDIKVTENTVREGNLLRDKMGIERPIWIAASTHLGEDEQIIDTHKKLLEKLPDALLILVPRHPERFDAVFNLCTAEGLKVVRRTQPNHDFSDQQVYLGDTMGEMLILMQAANVCFMGGSLLGNKVGGHNLLEPAALGKPTIIGPSYYNFLEITKELHRLNATKIIQDSTDLVDSLTVLLTSEQEAQQAGLNAMAFIEKSRGALNLSLKAITKNTACAL</sequence>
<dbReference type="FunFam" id="3.40.50.2000:FF:000032">
    <property type="entry name" value="3-deoxy-D-manno-octulosonic acid transferase"/>
    <property type="match status" value="1"/>
</dbReference>
<dbReference type="RefSeq" id="WP_126608106.1">
    <property type="nucleotide sequence ID" value="NZ_AP025144.1"/>
</dbReference>
<comment type="function">
    <text evidence="12">Involved in lipopolysaccharide (LPS) biosynthesis. Catalyzes the transfer of 3-deoxy-D-manno-octulosonate (Kdo) residue(s) from CMP-Kdo to lipid IV(A), the tetraacyldisaccharide-1,4'-bisphosphate precursor of lipid A.</text>
</comment>
<evidence type="ECO:0000256" key="4">
    <source>
        <dbReference type="ARBA" id="ARBA00012621"/>
    </source>
</evidence>
<dbReference type="InterPro" id="IPR007507">
    <property type="entry name" value="Glycos_transf_N"/>
</dbReference>
<evidence type="ECO:0000256" key="2">
    <source>
        <dbReference type="ARBA" id="ARBA00004713"/>
    </source>
</evidence>
<evidence type="ECO:0000256" key="9">
    <source>
        <dbReference type="ARBA" id="ARBA00049183"/>
    </source>
</evidence>
<evidence type="ECO:0000256" key="11">
    <source>
        <dbReference type="PIRSR" id="PIRSR639901-2"/>
    </source>
</evidence>
<comment type="catalytic activity">
    <reaction evidence="9 12">
        <text>lipid IVA (E. coli) + CMP-3-deoxy-beta-D-manno-octulosonate = alpha-Kdo-(2-&gt;6)-lipid IVA (E. coli) + CMP + H(+)</text>
        <dbReference type="Rhea" id="RHEA:28066"/>
        <dbReference type="ChEBI" id="CHEBI:15378"/>
        <dbReference type="ChEBI" id="CHEBI:58603"/>
        <dbReference type="ChEBI" id="CHEBI:60364"/>
        <dbReference type="ChEBI" id="CHEBI:60377"/>
        <dbReference type="ChEBI" id="CHEBI:85987"/>
        <dbReference type="EC" id="2.4.99.12"/>
    </reaction>
</comment>
<dbReference type="PANTHER" id="PTHR42755:SF1">
    <property type="entry name" value="3-DEOXY-D-MANNO-OCTULOSONIC ACID TRANSFERASE, MITOCHONDRIAL-RELATED"/>
    <property type="match status" value="1"/>
</dbReference>
<evidence type="ECO:0000256" key="12">
    <source>
        <dbReference type="RuleBase" id="RU365103"/>
    </source>
</evidence>
<comment type="subcellular location">
    <subcellularLocation>
        <location evidence="1">Cell inner membrane</location>
        <topology evidence="1">Single-pass membrane protein</topology>
        <orientation evidence="1">Cytoplasmic side</orientation>
    </subcellularLocation>
    <subcellularLocation>
        <location evidence="12">Cell membrane</location>
    </subcellularLocation>
</comment>
<dbReference type="Gene3D" id="3.40.50.11720">
    <property type="entry name" value="3-Deoxy-D-manno-octulosonic-acid transferase, N-terminal domain"/>
    <property type="match status" value="1"/>
</dbReference>
<evidence type="ECO:0000256" key="6">
    <source>
        <dbReference type="ARBA" id="ARBA00022679"/>
    </source>
</evidence>
<evidence type="ECO:0000256" key="8">
    <source>
        <dbReference type="ARBA" id="ARBA00031445"/>
    </source>
</evidence>
<dbReference type="AlphaFoldDB" id="A0AAV5NX84"/>
<dbReference type="InterPro" id="IPR039901">
    <property type="entry name" value="Kdotransferase"/>
</dbReference>
<feature type="active site" description="Proton acceptor" evidence="10">
    <location>
        <position position="62"/>
    </location>
</feature>
<evidence type="ECO:0000259" key="13">
    <source>
        <dbReference type="Pfam" id="PF04413"/>
    </source>
</evidence>
<dbReference type="GO" id="GO:0009245">
    <property type="term" value="P:lipid A biosynthetic process"/>
    <property type="evidence" value="ECO:0007669"/>
    <property type="project" value="TreeGrafter"/>
</dbReference>
<organism evidence="14 15">
    <name type="scientific">Vibrio penaeicida</name>
    <dbReference type="NCBI Taxonomy" id="104609"/>
    <lineage>
        <taxon>Bacteria</taxon>
        <taxon>Pseudomonadati</taxon>
        <taxon>Pseudomonadota</taxon>
        <taxon>Gammaproteobacteria</taxon>
        <taxon>Vibrionales</taxon>
        <taxon>Vibrionaceae</taxon>
        <taxon>Vibrio</taxon>
    </lineage>
</organism>
<feature type="domain" description="3-deoxy-D-manno-octulosonic-acid transferase N-terminal" evidence="13">
    <location>
        <begin position="35"/>
        <end position="212"/>
    </location>
</feature>
<evidence type="ECO:0000313" key="15">
    <source>
        <dbReference type="Proteomes" id="UP001156690"/>
    </source>
</evidence>
<evidence type="ECO:0000256" key="7">
    <source>
        <dbReference type="ARBA" id="ARBA00022968"/>
    </source>
</evidence>
<evidence type="ECO:0000313" key="14">
    <source>
        <dbReference type="EMBL" id="GLQ74611.1"/>
    </source>
</evidence>
<keyword evidence="12" id="KW-0812">Transmembrane</keyword>
<keyword evidence="12" id="KW-1003">Cell membrane</keyword>
<feature type="transmembrane region" description="Helical" evidence="12">
    <location>
        <begin position="6"/>
        <end position="23"/>
    </location>
</feature>
<dbReference type="GO" id="GO:0005886">
    <property type="term" value="C:plasma membrane"/>
    <property type="evidence" value="ECO:0007669"/>
    <property type="project" value="UniProtKB-SubCell"/>
</dbReference>
<feature type="site" description="Transition state stabilizer" evidence="11">
    <location>
        <position position="209"/>
    </location>
</feature>
<comment type="caution">
    <text evidence="14">The sequence shown here is derived from an EMBL/GenBank/DDBJ whole genome shotgun (WGS) entry which is preliminary data.</text>
</comment>
<dbReference type="PANTHER" id="PTHR42755">
    <property type="entry name" value="3-DEOXY-MANNO-OCTULOSONATE CYTIDYLYLTRANSFERASE"/>
    <property type="match status" value="1"/>
</dbReference>
<dbReference type="EMBL" id="BSNX01000056">
    <property type="protein sequence ID" value="GLQ74611.1"/>
    <property type="molecule type" value="Genomic_DNA"/>
</dbReference>
<keyword evidence="12" id="KW-0472">Membrane</keyword>
<dbReference type="GO" id="GO:0043842">
    <property type="term" value="F:Kdo transferase activity"/>
    <property type="evidence" value="ECO:0007669"/>
    <property type="project" value="UniProtKB-EC"/>
</dbReference>
<keyword evidence="7" id="KW-0735">Signal-anchor</keyword>
<evidence type="ECO:0000256" key="10">
    <source>
        <dbReference type="PIRSR" id="PIRSR639901-1"/>
    </source>
</evidence>